<evidence type="ECO:0000256" key="2">
    <source>
        <dbReference type="SAM" id="Phobius"/>
    </source>
</evidence>
<feature type="transmembrane region" description="Helical" evidence="2">
    <location>
        <begin position="203"/>
        <end position="229"/>
    </location>
</feature>
<evidence type="ECO:0000256" key="3">
    <source>
        <dbReference type="SAM" id="SignalP"/>
    </source>
</evidence>
<dbReference type="Proteomes" id="UP000245464">
    <property type="component" value="Chromosome 10"/>
</dbReference>
<reference evidence="5" key="3">
    <citation type="journal article" date="2022" name="bioRxiv">
        <title>A global pangenome for the wheat fungal pathogen Pyrenophora tritici-repentis and prediction of effector protein structural homology.</title>
        <authorList>
            <person name="Moolhuijzen P."/>
            <person name="See P.T."/>
            <person name="Shi G."/>
            <person name="Powell H.R."/>
            <person name="Cockram J."/>
            <person name="Jorgensen L.N."/>
            <person name="Benslimane H."/>
            <person name="Strelkov S.E."/>
            <person name="Turner J."/>
            <person name="Liu Z."/>
            <person name="Moffat C.S."/>
        </authorList>
    </citation>
    <scope>NUCLEOTIDE SEQUENCE</scope>
    <source>
        <strain evidence="5">86-124</strain>
    </source>
</reference>
<evidence type="ECO:0000313" key="5">
    <source>
        <dbReference type="EMBL" id="KAI1508768.1"/>
    </source>
</evidence>
<reference evidence="4" key="1">
    <citation type="journal article" date="2018" name="BMC Genomics">
        <title>Comparative genomics of the wheat fungal pathogen Pyrenophora tritici-repentis reveals chromosomal variations and genome plasticity.</title>
        <authorList>
            <person name="Moolhuijzen P."/>
            <person name="See P.T."/>
            <person name="Hane J.K."/>
            <person name="Shi G."/>
            <person name="Liu Z."/>
            <person name="Oliver R.P."/>
            <person name="Moffat C.S."/>
        </authorList>
    </citation>
    <scope>NUCLEOTIDE SEQUENCE [LARGE SCALE GENOMIC DNA]</scope>
    <source>
        <strain evidence="4">M4</strain>
    </source>
</reference>
<proteinExistence type="predicted"/>
<accession>A0A2W1FIP9</accession>
<feature type="chain" id="PRO_5042701087" evidence="3">
    <location>
        <begin position="20"/>
        <end position="303"/>
    </location>
</feature>
<comment type="caution">
    <text evidence="4">The sequence shown here is derived from an EMBL/GenBank/DDBJ whole genome shotgun (WGS) entry which is preliminary data.</text>
</comment>
<dbReference type="EMBL" id="NRDI02000024">
    <property type="protein sequence ID" value="KAI1508768.1"/>
    <property type="molecule type" value="Genomic_DNA"/>
</dbReference>
<dbReference type="EMBL" id="NQIK02000010">
    <property type="protein sequence ID" value="KAF7564922.1"/>
    <property type="molecule type" value="Genomic_DNA"/>
</dbReference>
<protein>
    <submittedName>
        <fullName evidence="4">Mucin domain containing protein</fullName>
    </submittedName>
</protein>
<organism evidence="4 6">
    <name type="scientific">Pyrenophora tritici-repentis</name>
    <dbReference type="NCBI Taxonomy" id="45151"/>
    <lineage>
        <taxon>Eukaryota</taxon>
        <taxon>Fungi</taxon>
        <taxon>Dikarya</taxon>
        <taxon>Ascomycota</taxon>
        <taxon>Pezizomycotina</taxon>
        <taxon>Dothideomycetes</taxon>
        <taxon>Pleosporomycetidae</taxon>
        <taxon>Pleosporales</taxon>
        <taxon>Pleosporineae</taxon>
        <taxon>Pleosporaceae</taxon>
        <taxon>Pyrenophora</taxon>
    </lineage>
</organism>
<sequence>MRVATIVPVLLAYSSAVFATCYFPNGNVVDSDTACNPNALVSSCCYDNQACLSNGLCVSDPHDPAKARLHRGTCTDKSWKSGNCVRQCLDTENNGAPVYSCNSTSVDSYCCYDDCECENPFEVFKFNQTPADVYTMTIILESYTQTHTSTPKAVTSTSTASTAKAATVSAITTIVSTSAAPASTTASSTPAAASGTKGDTTNYVALGVGLGVGLGIGIPLILLFAFFFYRRNKGHKPADSDPANPAELTNDAYFPPHEKYAQNYQSEVSGDSVAPEMPASSHEPVELPINNDRTDTTTTVKYH</sequence>
<dbReference type="AlphaFoldDB" id="A0A2W1FIP9"/>
<evidence type="ECO:0000313" key="7">
    <source>
        <dbReference type="Proteomes" id="UP000249757"/>
    </source>
</evidence>
<evidence type="ECO:0000313" key="6">
    <source>
        <dbReference type="Proteomes" id="UP000245464"/>
    </source>
</evidence>
<keyword evidence="3" id="KW-0732">Signal</keyword>
<reference evidence="5" key="2">
    <citation type="submission" date="2021-05" db="EMBL/GenBank/DDBJ databases">
        <authorList>
            <person name="Moolhuijzen P.M."/>
            <person name="Moffat C.S."/>
        </authorList>
    </citation>
    <scope>NUCLEOTIDE SEQUENCE</scope>
    <source>
        <strain evidence="5">86-124</strain>
    </source>
</reference>
<feature type="signal peptide" evidence="3">
    <location>
        <begin position="1"/>
        <end position="19"/>
    </location>
</feature>
<feature type="region of interest" description="Disordered" evidence="1">
    <location>
        <begin position="265"/>
        <end position="303"/>
    </location>
</feature>
<keyword evidence="2" id="KW-1133">Transmembrane helix</keyword>
<dbReference type="OrthoDB" id="5215637at2759"/>
<gene>
    <name evidence="5" type="ORF">Ptr86124_012397</name>
    <name evidence="4" type="ORF">PtrM4_043560</name>
</gene>
<evidence type="ECO:0000313" key="4">
    <source>
        <dbReference type="EMBL" id="KAF7564922.1"/>
    </source>
</evidence>
<keyword evidence="2" id="KW-0812">Transmembrane</keyword>
<reference evidence="7" key="4">
    <citation type="journal article" date="2022" name="Microb. Genom.">
        <title>A global pangenome for the wheat fungal pathogen Pyrenophora tritici-repentis and prediction of effector protein structural homology.</title>
        <authorList>
            <person name="Moolhuijzen P.M."/>
            <person name="See P.T."/>
            <person name="Shi G."/>
            <person name="Powell H.R."/>
            <person name="Cockram J."/>
            <person name="Jorgensen L.N."/>
            <person name="Benslimane H."/>
            <person name="Strelkov S.E."/>
            <person name="Turner J."/>
            <person name="Liu Z."/>
            <person name="Moffat C.S."/>
        </authorList>
    </citation>
    <scope>NUCLEOTIDE SEQUENCE [LARGE SCALE GENOMIC DNA]</scope>
</reference>
<dbReference type="OMA" id="CENPFEV"/>
<evidence type="ECO:0000256" key="1">
    <source>
        <dbReference type="SAM" id="MobiDB-lite"/>
    </source>
</evidence>
<keyword evidence="7" id="KW-1185">Reference proteome</keyword>
<keyword evidence="2" id="KW-0472">Membrane</keyword>
<dbReference type="Proteomes" id="UP000249757">
    <property type="component" value="Unassembled WGS sequence"/>
</dbReference>
<name>A0A2W1FIP9_9PLEO</name>